<evidence type="ECO:0000259" key="1">
    <source>
        <dbReference type="Pfam" id="PF13744"/>
    </source>
</evidence>
<dbReference type="InterPro" id="IPR010982">
    <property type="entry name" value="Lambda_DNA-bd_dom_sf"/>
</dbReference>
<dbReference type="GO" id="GO:0003677">
    <property type="term" value="F:DNA binding"/>
    <property type="evidence" value="ECO:0007669"/>
    <property type="project" value="InterPro"/>
</dbReference>
<organism evidence="2 3">
    <name type="scientific">Pseudomonas fluorescens</name>
    <dbReference type="NCBI Taxonomy" id="294"/>
    <lineage>
        <taxon>Bacteria</taxon>
        <taxon>Pseudomonadati</taxon>
        <taxon>Pseudomonadota</taxon>
        <taxon>Gammaproteobacteria</taxon>
        <taxon>Pseudomonadales</taxon>
        <taxon>Pseudomonadaceae</taxon>
        <taxon>Pseudomonas</taxon>
    </lineage>
</organism>
<reference evidence="2 3" key="1">
    <citation type="submission" date="2019-09" db="EMBL/GenBank/DDBJ databases">
        <authorList>
            <person name="Chandra G."/>
            <person name="Truman W A."/>
        </authorList>
    </citation>
    <scope>NUCLEOTIDE SEQUENCE [LARGE SCALE GENOMIC DNA]</scope>
    <source>
        <strain evidence="2">PS880</strain>
    </source>
</reference>
<dbReference type="AlphaFoldDB" id="A0A5E7I395"/>
<gene>
    <name evidence="2" type="ORF">PS880_01316</name>
</gene>
<evidence type="ECO:0000313" key="3">
    <source>
        <dbReference type="Proteomes" id="UP000375525"/>
    </source>
</evidence>
<dbReference type="Proteomes" id="UP000375525">
    <property type="component" value="Unassembled WGS sequence"/>
</dbReference>
<protein>
    <recommendedName>
        <fullName evidence="1">HigA2-like helix-turn-helix domain-containing protein</fullName>
    </recommendedName>
</protein>
<proteinExistence type="predicted"/>
<evidence type="ECO:0000313" key="2">
    <source>
        <dbReference type="EMBL" id="VVO71189.1"/>
    </source>
</evidence>
<feature type="domain" description="HigA2-like helix-turn-helix" evidence="1">
    <location>
        <begin position="15"/>
        <end position="79"/>
    </location>
</feature>
<dbReference type="Gene3D" id="1.10.260.40">
    <property type="entry name" value="lambda repressor-like DNA-binding domains"/>
    <property type="match status" value="1"/>
</dbReference>
<sequence>MSEVDGSDYGVNEALGYPDAGERRAKSEYVMKIGILLETGRLDKTEAAQKLGLSEAELDEMLRGKFRDLTVAKISEYLNLLLDTRS</sequence>
<dbReference type="EMBL" id="CABVIH010000005">
    <property type="protein sequence ID" value="VVO71189.1"/>
    <property type="molecule type" value="Genomic_DNA"/>
</dbReference>
<name>A0A5E7I395_PSEFL</name>
<dbReference type="RefSeq" id="WP_150779082.1">
    <property type="nucleotide sequence ID" value="NZ_CABVIH010000005.1"/>
</dbReference>
<dbReference type="Pfam" id="PF13744">
    <property type="entry name" value="HTH_37"/>
    <property type="match status" value="1"/>
</dbReference>
<dbReference type="OrthoDB" id="6898250at2"/>
<dbReference type="InterPro" id="IPR039554">
    <property type="entry name" value="HigA2-like_HTH"/>
</dbReference>
<dbReference type="SUPFAM" id="SSF47413">
    <property type="entry name" value="lambda repressor-like DNA-binding domains"/>
    <property type="match status" value="1"/>
</dbReference>
<accession>A0A5E7I395</accession>